<dbReference type="InterPro" id="IPR018356">
    <property type="entry name" value="Tscrpt_reg_HTH_DeoR_CS"/>
</dbReference>
<accession>A0A846N1E9</accession>
<evidence type="ECO:0000256" key="3">
    <source>
        <dbReference type="ARBA" id="ARBA00023163"/>
    </source>
</evidence>
<dbReference type="InterPro" id="IPR037171">
    <property type="entry name" value="NagB/RpiA_transferase-like"/>
</dbReference>
<dbReference type="AlphaFoldDB" id="A0A846N1E9"/>
<evidence type="ECO:0000256" key="2">
    <source>
        <dbReference type="ARBA" id="ARBA00023125"/>
    </source>
</evidence>
<keyword evidence="6" id="KW-1185">Reference proteome</keyword>
<dbReference type="RefSeq" id="WP_167083264.1">
    <property type="nucleotide sequence ID" value="NZ_BAAADC010000001.1"/>
</dbReference>
<dbReference type="SMART" id="SM01134">
    <property type="entry name" value="DeoRC"/>
    <property type="match status" value="1"/>
</dbReference>
<dbReference type="Pfam" id="PF00455">
    <property type="entry name" value="DeoRC"/>
    <property type="match status" value="1"/>
</dbReference>
<dbReference type="InterPro" id="IPR036388">
    <property type="entry name" value="WH-like_DNA-bd_sf"/>
</dbReference>
<dbReference type="InterPro" id="IPR014036">
    <property type="entry name" value="DeoR-like_C"/>
</dbReference>
<keyword evidence="2" id="KW-0238">DNA-binding</keyword>
<dbReference type="Proteomes" id="UP000570514">
    <property type="component" value="Unassembled WGS sequence"/>
</dbReference>
<dbReference type="SUPFAM" id="SSF46785">
    <property type="entry name" value="Winged helix' DNA-binding domain"/>
    <property type="match status" value="1"/>
</dbReference>
<comment type="caution">
    <text evidence="5">The sequence shown here is derived from an EMBL/GenBank/DDBJ whole genome shotgun (WGS) entry which is preliminary data.</text>
</comment>
<proteinExistence type="predicted"/>
<dbReference type="PANTHER" id="PTHR30363:SF55">
    <property type="entry name" value="HTH-TYPE TRANSCRIPTIONAL REGULATOR ULAR"/>
    <property type="match status" value="1"/>
</dbReference>
<name>A0A846N1E9_9PROT</name>
<dbReference type="PROSITE" id="PS00894">
    <property type="entry name" value="HTH_DEOR_1"/>
    <property type="match status" value="1"/>
</dbReference>
<protein>
    <submittedName>
        <fullName evidence="5">DeoR family ulaG and ulaABCDEF operon transcriptional repressor</fullName>
    </submittedName>
</protein>
<dbReference type="InterPro" id="IPR050313">
    <property type="entry name" value="Carb_Metab_HTH_regulators"/>
</dbReference>
<gene>
    <name evidence="5" type="ORF">FHS83_002469</name>
</gene>
<dbReference type="Gene3D" id="1.10.10.10">
    <property type="entry name" value="Winged helix-like DNA-binding domain superfamily/Winged helix DNA-binding domain"/>
    <property type="match status" value="1"/>
</dbReference>
<reference evidence="5 6" key="1">
    <citation type="submission" date="2020-03" db="EMBL/GenBank/DDBJ databases">
        <title>Genomic Encyclopedia of Type Strains, Phase IV (KMG-IV): sequencing the most valuable type-strain genomes for metagenomic binning, comparative biology and taxonomic classification.</title>
        <authorList>
            <person name="Goeker M."/>
        </authorList>
    </citation>
    <scope>NUCLEOTIDE SEQUENCE [LARGE SCALE GENOMIC DNA]</scope>
    <source>
        <strain evidence="5 6">DSM 19867</strain>
    </source>
</reference>
<dbReference type="SUPFAM" id="SSF100950">
    <property type="entry name" value="NagB/RpiA/CoA transferase-like"/>
    <property type="match status" value="1"/>
</dbReference>
<dbReference type="InterPro" id="IPR036390">
    <property type="entry name" value="WH_DNA-bd_sf"/>
</dbReference>
<dbReference type="Pfam" id="PF08220">
    <property type="entry name" value="HTH_DeoR"/>
    <property type="match status" value="1"/>
</dbReference>
<keyword evidence="3" id="KW-0804">Transcription</keyword>
<dbReference type="SMART" id="SM00420">
    <property type="entry name" value="HTH_DEOR"/>
    <property type="match status" value="1"/>
</dbReference>
<evidence type="ECO:0000313" key="6">
    <source>
        <dbReference type="Proteomes" id="UP000570514"/>
    </source>
</evidence>
<dbReference type="PRINTS" id="PR00037">
    <property type="entry name" value="HTHLACR"/>
</dbReference>
<dbReference type="EMBL" id="JAASRM010000001">
    <property type="protein sequence ID" value="NIK89151.1"/>
    <property type="molecule type" value="Genomic_DNA"/>
</dbReference>
<evidence type="ECO:0000256" key="1">
    <source>
        <dbReference type="ARBA" id="ARBA00023015"/>
    </source>
</evidence>
<dbReference type="GO" id="GO:0003700">
    <property type="term" value="F:DNA-binding transcription factor activity"/>
    <property type="evidence" value="ECO:0007669"/>
    <property type="project" value="InterPro"/>
</dbReference>
<keyword evidence="1" id="KW-0805">Transcription regulation</keyword>
<dbReference type="PROSITE" id="PS51000">
    <property type="entry name" value="HTH_DEOR_2"/>
    <property type="match status" value="1"/>
</dbReference>
<evidence type="ECO:0000313" key="5">
    <source>
        <dbReference type="EMBL" id="NIK89151.1"/>
    </source>
</evidence>
<dbReference type="PANTHER" id="PTHR30363">
    <property type="entry name" value="HTH-TYPE TRANSCRIPTIONAL REGULATOR SRLR-RELATED"/>
    <property type="match status" value="1"/>
</dbReference>
<feature type="domain" description="HTH deoR-type" evidence="4">
    <location>
        <begin position="3"/>
        <end position="58"/>
    </location>
</feature>
<dbReference type="GO" id="GO:0003677">
    <property type="term" value="F:DNA binding"/>
    <property type="evidence" value="ECO:0007669"/>
    <property type="project" value="UniProtKB-KW"/>
</dbReference>
<sequence>MHATERERVILSLLDEQGFISFQSLAGQLSASPATLRRDLERLQEAGKLVRVRGGAQLAADAPQPNRAHLQGVPFHENINRYRAEKEAIGRAAAELCRHGDAVIIDGGSTTLQMCPHLGHLELQVLTNSLHIVSALLQQPNTSVLIPGGTVFREQNIVLDPFEDVKAQSFHAARMFLGSAAIGRHGLMQSDIILVQAERKLLRLADEVVALMDSSKFEASAGHRLCELSDIHTLITDSGITDESAKMIENAGIKLIVAEP</sequence>
<evidence type="ECO:0000259" key="4">
    <source>
        <dbReference type="PROSITE" id="PS51000"/>
    </source>
</evidence>
<organism evidence="5 6">
    <name type="scientific">Rhizomicrobium palustre</name>
    <dbReference type="NCBI Taxonomy" id="189966"/>
    <lineage>
        <taxon>Bacteria</taxon>
        <taxon>Pseudomonadati</taxon>
        <taxon>Pseudomonadota</taxon>
        <taxon>Alphaproteobacteria</taxon>
        <taxon>Micropepsales</taxon>
        <taxon>Micropepsaceae</taxon>
        <taxon>Rhizomicrobium</taxon>
    </lineage>
</organism>
<dbReference type="InterPro" id="IPR001034">
    <property type="entry name" value="DeoR_HTH"/>
</dbReference>